<name>A0A1I3CQU0_SELRU</name>
<dbReference type="InterPro" id="IPR051939">
    <property type="entry name" value="Glycosyltr_41/O-GlcNAc_trsf"/>
</dbReference>
<reference evidence="7 8" key="1">
    <citation type="submission" date="2016-10" db="EMBL/GenBank/DDBJ databases">
        <authorList>
            <person name="de Groot N.N."/>
        </authorList>
    </citation>
    <scope>NUCLEOTIDE SEQUENCE [LARGE SCALE GENOMIC DNA]</scope>
    <source>
        <strain evidence="7 8">Z108</strain>
    </source>
</reference>
<evidence type="ECO:0000256" key="4">
    <source>
        <dbReference type="ARBA" id="ARBA00022737"/>
    </source>
</evidence>
<comment type="pathway">
    <text evidence="1">Protein modification; protein glycosylation.</text>
</comment>
<dbReference type="RefSeq" id="WP_075442384.1">
    <property type="nucleotide sequence ID" value="NZ_FOQK01000004.1"/>
</dbReference>
<keyword evidence="5" id="KW-0802">TPR repeat</keyword>
<evidence type="ECO:0000313" key="7">
    <source>
        <dbReference type="EMBL" id="SFH76847.1"/>
    </source>
</evidence>
<feature type="domain" description="O-GlcNAc transferase C-terminal" evidence="6">
    <location>
        <begin position="193"/>
        <end position="357"/>
    </location>
</feature>
<dbReference type="Gene3D" id="3.40.50.2000">
    <property type="entry name" value="Glycogen Phosphorylase B"/>
    <property type="match status" value="1"/>
</dbReference>
<dbReference type="AlphaFoldDB" id="A0A1I3CQU0"/>
<evidence type="ECO:0000256" key="5">
    <source>
        <dbReference type="ARBA" id="ARBA00022803"/>
    </source>
</evidence>
<keyword evidence="3 7" id="KW-0808">Transferase</keyword>
<evidence type="ECO:0000256" key="2">
    <source>
        <dbReference type="ARBA" id="ARBA00022676"/>
    </source>
</evidence>
<accession>A0A1I3CQU0</accession>
<dbReference type="Gene3D" id="3.40.50.11380">
    <property type="match status" value="1"/>
</dbReference>
<dbReference type="Pfam" id="PF13844">
    <property type="entry name" value="Glyco_transf_41"/>
    <property type="match status" value="2"/>
</dbReference>
<dbReference type="Proteomes" id="UP000183639">
    <property type="component" value="Unassembled WGS sequence"/>
</dbReference>
<dbReference type="GO" id="GO:0016757">
    <property type="term" value="F:glycosyltransferase activity"/>
    <property type="evidence" value="ECO:0007669"/>
    <property type="project" value="UniProtKB-KW"/>
</dbReference>
<dbReference type="InterPro" id="IPR029489">
    <property type="entry name" value="OGT/SEC/SPY_C"/>
</dbReference>
<dbReference type="EMBL" id="FOQK01000004">
    <property type="protein sequence ID" value="SFH76847.1"/>
    <property type="molecule type" value="Genomic_DNA"/>
</dbReference>
<keyword evidence="2" id="KW-0328">Glycosyltransferase</keyword>
<proteinExistence type="predicted"/>
<evidence type="ECO:0000313" key="8">
    <source>
        <dbReference type="Proteomes" id="UP000183639"/>
    </source>
</evidence>
<protein>
    <submittedName>
        <fullName evidence="7">Predicted O-linked N-acetylglucosamine transferase, SPINDLY family</fullName>
    </submittedName>
</protein>
<evidence type="ECO:0000259" key="6">
    <source>
        <dbReference type="Pfam" id="PF13844"/>
    </source>
</evidence>
<dbReference type="PANTHER" id="PTHR44835">
    <property type="entry name" value="UDP-N-ACETYLGLUCOSAMINE--PEPTIDE N-ACETYLGLUCOSAMINYLTRANSFERASE SPINDLY-RELATED"/>
    <property type="match status" value="1"/>
</dbReference>
<keyword evidence="4" id="KW-0677">Repeat</keyword>
<evidence type="ECO:0000256" key="1">
    <source>
        <dbReference type="ARBA" id="ARBA00004922"/>
    </source>
</evidence>
<sequence length="572" mass="63991">MNHDVLNWLSLADKFAADGDPKGMRACARELWELDAESMDGAAVMAEAALYSGEREEAQTLVEEILARKPKHLRGRLVKAGLAAVEFRLDEELPLLHEIVAETERKRQALDPDDAYYGVLQHILDKARGWLADGEYLAAAPDKAAAELLARSELMDEPLAKADSYSKYLFMRNYRNQSLQESRQAAEQYEPLLGITAYAHDDVKKLPGKKLRIGYLSPDFREHAVASFLEPLLKYYDDKRFSIYCYSTGRTDEVTRKLRACHVHWRELRGRSPRTAARLIAEDKIDILVDLSGHTQGSCLPIMAYRPAPVQMAGIGYMNTTGLSAVDYFLSDEVCLPTGEATAAGFTEKILRLPHSHLCYAPGFVREIPAAGMEAPCMRNGYMTFGSFNNFAKVTDETLLLWRGILDQVKDSRLVIKGKICSIPSGQAIVKDRLTRLGISLGRVELRPYSPDYLEQYRDIDIALDTMPYNGGLTTCEALYMGVPVVSIRGRSHGARFGASILTNAGVKELVVENDINYVRRAVQLGNAPELVGAYHSGLRANLLKSPLMDRKNYMNELETGYCQIWENFCTN</sequence>
<feature type="domain" description="O-GlcNAc transferase C-terminal" evidence="6">
    <location>
        <begin position="383"/>
        <end position="558"/>
    </location>
</feature>
<dbReference type="OrthoDB" id="1660777at2"/>
<gene>
    <name evidence="7" type="ORF">SAMN04487861_10477</name>
</gene>
<dbReference type="SUPFAM" id="SSF53756">
    <property type="entry name" value="UDP-Glycosyltransferase/glycogen phosphorylase"/>
    <property type="match status" value="1"/>
</dbReference>
<evidence type="ECO:0000256" key="3">
    <source>
        <dbReference type="ARBA" id="ARBA00022679"/>
    </source>
</evidence>
<dbReference type="PANTHER" id="PTHR44835:SF1">
    <property type="entry name" value="PROTEIN O-GLCNAC TRANSFERASE"/>
    <property type="match status" value="1"/>
</dbReference>
<organism evidence="7 8">
    <name type="scientific">Selenomonas ruminantium</name>
    <dbReference type="NCBI Taxonomy" id="971"/>
    <lineage>
        <taxon>Bacteria</taxon>
        <taxon>Bacillati</taxon>
        <taxon>Bacillota</taxon>
        <taxon>Negativicutes</taxon>
        <taxon>Selenomonadales</taxon>
        <taxon>Selenomonadaceae</taxon>
        <taxon>Selenomonas</taxon>
    </lineage>
</organism>